<feature type="domain" description="NlpC/P60" evidence="6">
    <location>
        <begin position="36"/>
        <end position="160"/>
    </location>
</feature>
<keyword evidence="3 7" id="KW-0378">Hydrolase</keyword>
<dbReference type="GO" id="GO:0006508">
    <property type="term" value="P:proteolysis"/>
    <property type="evidence" value="ECO:0007669"/>
    <property type="project" value="UniProtKB-KW"/>
</dbReference>
<dbReference type="InterPro" id="IPR000064">
    <property type="entry name" value="NLP_P60_dom"/>
</dbReference>
<evidence type="ECO:0000313" key="8">
    <source>
        <dbReference type="Proteomes" id="UP000192923"/>
    </source>
</evidence>
<dbReference type="PROSITE" id="PS51935">
    <property type="entry name" value="NLPC_P60"/>
    <property type="match status" value="1"/>
</dbReference>
<evidence type="ECO:0000256" key="4">
    <source>
        <dbReference type="ARBA" id="ARBA00022807"/>
    </source>
</evidence>
<proteinExistence type="inferred from homology"/>
<dbReference type="OrthoDB" id="9807055at2"/>
<evidence type="ECO:0000259" key="6">
    <source>
        <dbReference type="PROSITE" id="PS51935"/>
    </source>
</evidence>
<dbReference type="PANTHER" id="PTHR47053">
    <property type="entry name" value="MUREIN DD-ENDOPEPTIDASE MEPH-RELATED"/>
    <property type="match status" value="1"/>
</dbReference>
<dbReference type="SUPFAM" id="SSF54001">
    <property type="entry name" value="Cysteine proteinases"/>
    <property type="match status" value="1"/>
</dbReference>
<feature type="signal peptide" evidence="5">
    <location>
        <begin position="1"/>
        <end position="21"/>
    </location>
</feature>
<dbReference type="PANTHER" id="PTHR47053:SF1">
    <property type="entry name" value="MUREIN DD-ENDOPEPTIDASE MEPH-RELATED"/>
    <property type="match status" value="1"/>
</dbReference>
<keyword evidence="5" id="KW-0732">Signal</keyword>
<evidence type="ECO:0000313" key="7">
    <source>
        <dbReference type="EMBL" id="SMF95817.1"/>
    </source>
</evidence>
<reference evidence="7 8" key="1">
    <citation type="submission" date="2016-12" db="EMBL/GenBank/DDBJ databases">
        <authorList>
            <person name="Song W.-J."/>
            <person name="Kurnit D.M."/>
        </authorList>
    </citation>
    <scope>NUCLEOTIDE SEQUENCE [LARGE SCALE GENOMIC DNA]</scope>
    <source>
        <strain evidence="7 8">175</strain>
    </source>
</reference>
<dbReference type="Gene3D" id="3.90.1720.10">
    <property type="entry name" value="endopeptidase domain like (from Nostoc punctiforme)"/>
    <property type="match status" value="1"/>
</dbReference>
<dbReference type="InterPro" id="IPR051202">
    <property type="entry name" value="Peptidase_C40"/>
</dbReference>
<dbReference type="GO" id="GO:0008234">
    <property type="term" value="F:cysteine-type peptidase activity"/>
    <property type="evidence" value="ECO:0007669"/>
    <property type="project" value="UniProtKB-KW"/>
</dbReference>
<evidence type="ECO:0000256" key="1">
    <source>
        <dbReference type="ARBA" id="ARBA00007074"/>
    </source>
</evidence>
<dbReference type="AlphaFoldDB" id="A0A1Y6CZK5"/>
<name>A0A1Y6CZK5_9GAMM</name>
<protein>
    <submittedName>
        <fullName evidence="7">Cell wall-associated hydrolase, NlpC family</fullName>
    </submittedName>
</protein>
<comment type="similarity">
    <text evidence="1">Belongs to the peptidase C40 family.</text>
</comment>
<keyword evidence="8" id="KW-1185">Reference proteome</keyword>
<feature type="chain" id="PRO_5013164861" evidence="5">
    <location>
        <begin position="22"/>
        <end position="183"/>
    </location>
</feature>
<dbReference type="Proteomes" id="UP000192923">
    <property type="component" value="Unassembled WGS sequence"/>
</dbReference>
<dbReference type="EMBL" id="FXAM01000001">
    <property type="protein sequence ID" value="SMF95817.1"/>
    <property type="molecule type" value="Genomic_DNA"/>
</dbReference>
<evidence type="ECO:0000256" key="5">
    <source>
        <dbReference type="SAM" id="SignalP"/>
    </source>
</evidence>
<organism evidence="7 8">
    <name type="scientific">Methylomagnum ishizawai</name>
    <dbReference type="NCBI Taxonomy" id="1760988"/>
    <lineage>
        <taxon>Bacteria</taxon>
        <taxon>Pseudomonadati</taxon>
        <taxon>Pseudomonadota</taxon>
        <taxon>Gammaproteobacteria</taxon>
        <taxon>Methylococcales</taxon>
        <taxon>Methylococcaceae</taxon>
        <taxon>Methylomagnum</taxon>
    </lineage>
</organism>
<keyword evidence="2" id="KW-0645">Protease</keyword>
<dbReference type="PROSITE" id="PS51257">
    <property type="entry name" value="PROKAR_LIPOPROTEIN"/>
    <property type="match status" value="1"/>
</dbReference>
<dbReference type="Pfam" id="PF00877">
    <property type="entry name" value="NLPC_P60"/>
    <property type="match status" value="1"/>
</dbReference>
<evidence type="ECO:0000256" key="3">
    <source>
        <dbReference type="ARBA" id="ARBA00022801"/>
    </source>
</evidence>
<dbReference type="InterPro" id="IPR038765">
    <property type="entry name" value="Papain-like_cys_pep_sf"/>
</dbReference>
<keyword evidence="4" id="KW-0788">Thiol protease</keyword>
<dbReference type="RefSeq" id="WP_085214359.1">
    <property type="nucleotide sequence ID" value="NZ_FXAM01000001.1"/>
</dbReference>
<evidence type="ECO:0000256" key="2">
    <source>
        <dbReference type="ARBA" id="ARBA00022670"/>
    </source>
</evidence>
<gene>
    <name evidence="7" type="ORF">SAMN02949497_3192</name>
</gene>
<accession>A0A1Y6CZK5</accession>
<dbReference type="STRING" id="1760988.SAMN02949497_3192"/>
<sequence length="183" mass="20323">MPAIPYRLLLPLLLPALLAGCASTPKPPPPRPAASRAHMGPVIDYALSLQGTPYVWGGESMEEGGFDCSGFVQHVYRRHGVRLPRTARQMAEALPPLDRRDKRPGDLLFFNTTGEPYSHVGIYIGHNAFVHSSSAKGGVIVSSLDKPYWWEHLLGIRRPGQLERWLDSAAPLGRDRRSNNPRR</sequence>